<keyword evidence="4 6" id="KW-1133">Transmembrane helix</keyword>
<evidence type="ECO:0000259" key="7">
    <source>
        <dbReference type="PROSITE" id="PS50850"/>
    </source>
</evidence>
<feature type="transmembrane region" description="Helical" evidence="6">
    <location>
        <begin position="217"/>
        <end position="237"/>
    </location>
</feature>
<dbReference type="CDD" id="cd17474">
    <property type="entry name" value="MFS_YfmO_like"/>
    <property type="match status" value="1"/>
</dbReference>
<dbReference type="InterPro" id="IPR050189">
    <property type="entry name" value="MFS_Efflux_Transporters"/>
</dbReference>
<dbReference type="EMBL" id="CP045119">
    <property type="protein sequence ID" value="QIN82735.1"/>
    <property type="molecule type" value="Genomic_DNA"/>
</dbReference>
<dbReference type="InterPro" id="IPR020846">
    <property type="entry name" value="MFS_dom"/>
</dbReference>
<reference evidence="8 9" key="1">
    <citation type="submission" date="2019-10" db="EMBL/GenBank/DDBJ databases">
        <title>Rubrobacter sp nov SCSIO 52090 isolated from a deep-sea sediment in the South China Sea.</title>
        <authorList>
            <person name="Chen R.W."/>
        </authorList>
    </citation>
    <scope>NUCLEOTIDE SEQUENCE [LARGE SCALE GENOMIC DNA]</scope>
    <source>
        <strain evidence="8 9">SCSIO 52909</strain>
    </source>
</reference>
<gene>
    <name evidence="8" type="ORF">GBA63_08815</name>
</gene>
<dbReference type="PROSITE" id="PS50850">
    <property type="entry name" value="MFS"/>
    <property type="match status" value="1"/>
</dbReference>
<dbReference type="Pfam" id="PF07690">
    <property type="entry name" value="MFS_1"/>
    <property type="match status" value="1"/>
</dbReference>
<evidence type="ECO:0000256" key="4">
    <source>
        <dbReference type="ARBA" id="ARBA00022989"/>
    </source>
</evidence>
<dbReference type="Proteomes" id="UP000501452">
    <property type="component" value="Chromosome"/>
</dbReference>
<dbReference type="GO" id="GO:0022857">
    <property type="term" value="F:transmembrane transporter activity"/>
    <property type="evidence" value="ECO:0007669"/>
    <property type="project" value="InterPro"/>
</dbReference>
<dbReference type="KEGG" id="rub:GBA63_08815"/>
<feature type="transmembrane region" description="Helical" evidence="6">
    <location>
        <begin position="21"/>
        <end position="43"/>
    </location>
</feature>
<organism evidence="8 9">
    <name type="scientific">Rubrobacter tropicus</name>
    <dbReference type="NCBI Taxonomy" id="2653851"/>
    <lineage>
        <taxon>Bacteria</taxon>
        <taxon>Bacillati</taxon>
        <taxon>Actinomycetota</taxon>
        <taxon>Rubrobacteria</taxon>
        <taxon>Rubrobacterales</taxon>
        <taxon>Rubrobacteraceae</taxon>
        <taxon>Rubrobacter</taxon>
    </lineage>
</organism>
<evidence type="ECO:0000256" key="3">
    <source>
        <dbReference type="ARBA" id="ARBA00022692"/>
    </source>
</evidence>
<keyword evidence="9" id="KW-1185">Reference proteome</keyword>
<dbReference type="PROSITE" id="PS00216">
    <property type="entry name" value="SUGAR_TRANSPORT_1"/>
    <property type="match status" value="1"/>
</dbReference>
<name>A0A6G8Q8C3_9ACTN</name>
<sequence length="393" mass="41131">MSSAEGTGPERKVYKDHNLHVLWGVTLMAVLGVSSVTPAFPAISREFGISGGQVGLLITVFTLPGIVLTPVLGVLSDRYGRKKILVPALLLFGVAGGACVFARDFQLLLVLRAFQGMGAAALGTLNVTVIGDIYGGRERSAALGYNSSVLSVGTASYPAVGGVLATFGWFYPFALPVIAVPIAVVVLFSLRNPEPLNEQGLKEYFGSVWGHLRDREVLGLIGASLMTFIILFGPQLSYLPILMNDRFDAPSYVIGAVLSGASLTTALVSSQLGRLTGRFDEKTLLKTSFSLYAIALAAVATAPTLSLLLVPAVLFGVAQGINLPNVFSLLNSHAPNENRGAFMATNGMSLRTGQTIGPLLMASLAGTLGVTNAYLASAAIALAAFLLVLAFVR</sequence>
<proteinExistence type="predicted"/>
<feature type="transmembrane region" description="Helical" evidence="6">
    <location>
        <begin position="249"/>
        <end position="268"/>
    </location>
</feature>
<dbReference type="AlphaFoldDB" id="A0A6G8Q8C3"/>
<keyword evidence="2" id="KW-1003">Cell membrane</keyword>
<feature type="transmembrane region" description="Helical" evidence="6">
    <location>
        <begin position="143"/>
        <end position="164"/>
    </location>
</feature>
<feature type="transmembrane region" description="Helical" evidence="6">
    <location>
        <begin position="289"/>
        <end position="318"/>
    </location>
</feature>
<dbReference type="InterPro" id="IPR005829">
    <property type="entry name" value="Sugar_transporter_CS"/>
</dbReference>
<evidence type="ECO:0000313" key="9">
    <source>
        <dbReference type="Proteomes" id="UP000501452"/>
    </source>
</evidence>
<evidence type="ECO:0000256" key="5">
    <source>
        <dbReference type="ARBA" id="ARBA00023136"/>
    </source>
</evidence>
<comment type="subcellular location">
    <subcellularLocation>
        <location evidence="1">Cell membrane</location>
        <topology evidence="1">Multi-pass membrane protein</topology>
    </subcellularLocation>
</comment>
<evidence type="ECO:0000256" key="6">
    <source>
        <dbReference type="SAM" id="Phobius"/>
    </source>
</evidence>
<dbReference type="GO" id="GO:0005886">
    <property type="term" value="C:plasma membrane"/>
    <property type="evidence" value="ECO:0007669"/>
    <property type="project" value="UniProtKB-SubCell"/>
</dbReference>
<dbReference type="RefSeq" id="WP_166175360.1">
    <property type="nucleotide sequence ID" value="NZ_CP045119.1"/>
</dbReference>
<evidence type="ECO:0000313" key="8">
    <source>
        <dbReference type="EMBL" id="QIN82735.1"/>
    </source>
</evidence>
<dbReference type="Gene3D" id="1.20.1250.20">
    <property type="entry name" value="MFS general substrate transporter like domains"/>
    <property type="match status" value="1"/>
</dbReference>
<feature type="transmembrane region" description="Helical" evidence="6">
    <location>
        <begin position="109"/>
        <end position="131"/>
    </location>
</feature>
<evidence type="ECO:0000256" key="2">
    <source>
        <dbReference type="ARBA" id="ARBA00022475"/>
    </source>
</evidence>
<dbReference type="PANTHER" id="PTHR43124:SF3">
    <property type="entry name" value="CHLORAMPHENICOL EFFLUX PUMP RV0191"/>
    <property type="match status" value="1"/>
</dbReference>
<feature type="domain" description="Major facilitator superfamily (MFS) profile" evidence="7">
    <location>
        <begin position="18"/>
        <end position="393"/>
    </location>
</feature>
<accession>A0A6G8Q8C3</accession>
<evidence type="ECO:0000256" key="1">
    <source>
        <dbReference type="ARBA" id="ARBA00004651"/>
    </source>
</evidence>
<keyword evidence="3 6" id="KW-0812">Transmembrane</keyword>
<feature type="transmembrane region" description="Helical" evidence="6">
    <location>
        <begin position="373"/>
        <end position="392"/>
    </location>
</feature>
<dbReference type="PANTHER" id="PTHR43124">
    <property type="entry name" value="PURINE EFFLUX PUMP PBUE"/>
    <property type="match status" value="1"/>
</dbReference>
<dbReference type="PRINTS" id="PR01036">
    <property type="entry name" value="TCRTETB"/>
</dbReference>
<feature type="transmembrane region" description="Helical" evidence="6">
    <location>
        <begin position="55"/>
        <end position="75"/>
    </location>
</feature>
<dbReference type="InterPro" id="IPR011701">
    <property type="entry name" value="MFS"/>
</dbReference>
<keyword evidence="5 6" id="KW-0472">Membrane</keyword>
<protein>
    <submittedName>
        <fullName evidence="8">MFS transporter</fullName>
    </submittedName>
</protein>
<feature type="transmembrane region" description="Helical" evidence="6">
    <location>
        <begin position="84"/>
        <end position="103"/>
    </location>
</feature>
<dbReference type="SUPFAM" id="SSF103473">
    <property type="entry name" value="MFS general substrate transporter"/>
    <property type="match status" value="1"/>
</dbReference>
<dbReference type="InterPro" id="IPR036259">
    <property type="entry name" value="MFS_trans_sf"/>
</dbReference>
<feature type="transmembrane region" description="Helical" evidence="6">
    <location>
        <begin position="170"/>
        <end position="190"/>
    </location>
</feature>